<feature type="region of interest" description="Disordered" evidence="1">
    <location>
        <begin position="269"/>
        <end position="543"/>
    </location>
</feature>
<dbReference type="Proteomes" id="UP000178953">
    <property type="component" value="Unassembled WGS sequence"/>
</dbReference>
<dbReference type="Pfam" id="PF21856">
    <property type="entry name" value="EspB_PPE"/>
    <property type="match status" value="1"/>
</dbReference>
<comment type="caution">
    <text evidence="4">The sequence shown here is derived from an EMBL/GenBank/DDBJ whole genome shotgun (WGS) entry which is preliminary data.</text>
</comment>
<protein>
    <recommendedName>
        <fullName evidence="6">ESX-1 secretion-associated protein EspB PE domain-containing protein</fullName>
    </recommendedName>
</protein>
<feature type="compositionally biased region" description="Pro residues" evidence="1">
    <location>
        <begin position="272"/>
        <end position="285"/>
    </location>
</feature>
<name>A0A1E8PYB0_9MYCO</name>
<dbReference type="InterPro" id="IPR041275">
    <property type="entry name" value="EspB_PE"/>
</dbReference>
<feature type="compositionally biased region" description="Gly residues" evidence="1">
    <location>
        <begin position="425"/>
        <end position="443"/>
    </location>
</feature>
<feature type="compositionally biased region" description="Gly residues" evidence="1">
    <location>
        <begin position="360"/>
        <end position="408"/>
    </location>
</feature>
<feature type="compositionally biased region" description="Pro residues" evidence="1">
    <location>
        <begin position="21"/>
        <end position="30"/>
    </location>
</feature>
<dbReference type="EMBL" id="MCHX01000101">
    <property type="protein sequence ID" value="OFJ50689.1"/>
    <property type="molecule type" value="Genomic_DNA"/>
</dbReference>
<feature type="compositionally biased region" description="Basic and acidic residues" evidence="1">
    <location>
        <begin position="534"/>
        <end position="543"/>
    </location>
</feature>
<feature type="compositionally biased region" description="Gly residues" evidence="1">
    <location>
        <begin position="462"/>
        <end position="487"/>
    </location>
</feature>
<feature type="compositionally biased region" description="Low complexity" evidence="1">
    <location>
        <begin position="334"/>
        <end position="359"/>
    </location>
</feature>
<proteinExistence type="predicted"/>
<dbReference type="SUPFAM" id="SSF140459">
    <property type="entry name" value="PE/PPE dimer-like"/>
    <property type="match status" value="1"/>
</dbReference>
<reference evidence="4 5" key="1">
    <citation type="submission" date="2016-09" db="EMBL/GenBank/DDBJ databases">
        <title>genome sequence of Mycobacterium sp. 739 SCH.</title>
        <authorList>
            <person name="Greninger A.L."/>
            <person name="Qin X."/>
            <person name="Jerome K."/>
            <person name="Vora S."/>
            <person name="Quinn K."/>
        </authorList>
    </citation>
    <scope>NUCLEOTIDE SEQUENCE [LARGE SCALE GENOMIC DNA]</scope>
    <source>
        <strain evidence="4 5">SCH</strain>
    </source>
</reference>
<feature type="domain" description="ESX-1 secretion-associated protein EspB PPE" evidence="3">
    <location>
        <begin position="129"/>
        <end position="278"/>
    </location>
</feature>
<gene>
    <name evidence="4" type="ORF">BEL07_26805</name>
</gene>
<dbReference type="InterPro" id="IPR054056">
    <property type="entry name" value="EspB_PPE"/>
</dbReference>
<evidence type="ECO:0000259" key="2">
    <source>
        <dbReference type="Pfam" id="PF18625"/>
    </source>
</evidence>
<keyword evidence="5" id="KW-1185">Reference proteome</keyword>
<sequence length="543" mass="53172">MSGDVKVDPAELDAKAAQISEPPPAAPGQPLPPCALQVAVDAVAELNKSAAMLVGYAASGQAEATRLAETFRSAAVAYRQIDEQAGAAIDHGETAPGIPPVQPAPPTTPSIPLPADPAYQCHAAPMVMLEQAAAEIEMPDQAASLETFKSNWETYAAALEARSAHFDPAGMTWDGGAAEAAFAALQRHRDWLGEMAAAARELAGQAGDLAAVHRSAKDAHPKLADVAELDARIMSSTDATQRRTLMQYRQALQAESEHILGQYAGKAVMKPIEPPKPPICTPTPPASTRDKMTKNKRPRDDDEIARKKKTSAGGGQTAAGGGSGSGAGGGGGSQQPAASAVPPSPAGDVPVSPAAATGGQPSGGGAPAGGGSPAGGGAPAGGGGAPAGGGSGGGMGGLPGLPDLGGGPPTDLPQLDDPELNPASAGGGGGSGGGSGGGGGGAGPMPLQPNVGSVSVGPAPGQAGGAAAGPGVGGAAPGGGMMGGMGGMAPMHGAGQNQGGQEKKRSPGVSPDETLYEEDRPWTEAVIGNRPRRRESVEGKDKQ</sequence>
<dbReference type="AlphaFoldDB" id="A0A1E8PYB0"/>
<feature type="domain" description="ESX-1 secretion-associated protein EspB PE" evidence="2">
    <location>
        <begin position="11"/>
        <end position="85"/>
    </location>
</feature>
<evidence type="ECO:0008006" key="6">
    <source>
        <dbReference type="Google" id="ProtNLM"/>
    </source>
</evidence>
<evidence type="ECO:0000313" key="5">
    <source>
        <dbReference type="Proteomes" id="UP000178953"/>
    </source>
</evidence>
<dbReference type="Gene3D" id="1.20.1260.20">
    <property type="entry name" value="PPE superfamily"/>
    <property type="match status" value="1"/>
</dbReference>
<evidence type="ECO:0000256" key="1">
    <source>
        <dbReference type="SAM" id="MobiDB-lite"/>
    </source>
</evidence>
<evidence type="ECO:0000259" key="3">
    <source>
        <dbReference type="Pfam" id="PF21856"/>
    </source>
</evidence>
<feature type="compositionally biased region" description="Gly residues" evidence="1">
    <location>
        <begin position="312"/>
        <end position="333"/>
    </location>
</feature>
<organism evidence="4 5">
    <name type="scientific">Mycolicibacterium grossiae</name>
    <dbReference type="NCBI Taxonomy" id="1552759"/>
    <lineage>
        <taxon>Bacteria</taxon>
        <taxon>Bacillati</taxon>
        <taxon>Actinomycetota</taxon>
        <taxon>Actinomycetes</taxon>
        <taxon>Mycobacteriales</taxon>
        <taxon>Mycobacteriaceae</taxon>
        <taxon>Mycolicibacterium</taxon>
    </lineage>
</organism>
<dbReference type="OrthoDB" id="4753912at2"/>
<dbReference type="RefSeq" id="WP_070356079.1">
    <property type="nucleotide sequence ID" value="NZ_CP043474.1"/>
</dbReference>
<accession>A0A1E8PYB0</accession>
<evidence type="ECO:0000313" key="4">
    <source>
        <dbReference type="EMBL" id="OFJ50689.1"/>
    </source>
</evidence>
<feature type="compositionally biased region" description="Basic and acidic residues" evidence="1">
    <location>
        <begin position="1"/>
        <end position="14"/>
    </location>
</feature>
<feature type="region of interest" description="Disordered" evidence="1">
    <location>
        <begin position="1"/>
        <end position="30"/>
    </location>
</feature>
<dbReference type="InterPro" id="IPR038332">
    <property type="entry name" value="PPE_sf"/>
</dbReference>
<dbReference type="Pfam" id="PF18625">
    <property type="entry name" value="EspB_PE"/>
    <property type="match status" value="1"/>
</dbReference>